<sequence length="101" mass="11558">MAAARRLSWSPSSRRDLLDIYRYFAQVASPDVAENLLLEIDIVTGRLKHEPFMGSPRDEIYPGIRATFSSPYIILYRVTEDAVEIARVVHERRAPLSPDEL</sequence>
<evidence type="ECO:0008006" key="5">
    <source>
        <dbReference type="Google" id="ProtNLM"/>
    </source>
</evidence>
<comment type="caution">
    <text evidence="3">The sequence shown here is derived from an EMBL/GenBank/DDBJ whole genome shotgun (WGS) entry which is preliminary data.</text>
</comment>
<evidence type="ECO:0000313" key="4">
    <source>
        <dbReference type="Proteomes" id="UP000051936"/>
    </source>
</evidence>
<comment type="similarity">
    <text evidence="1">Belongs to the RelE toxin family.</text>
</comment>
<evidence type="ECO:0000256" key="2">
    <source>
        <dbReference type="ARBA" id="ARBA00022649"/>
    </source>
</evidence>
<keyword evidence="2" id="KW-1277">Toxin-antitoxin system</keyword>
<dbReference type="InterPro" id="IPR051803">
    <property type="entry name" value="TA_system_RelE-like_toxin"/>
</dbReference>
<dbReference type="Gene3D" id="3.30.2310.20">
    <property type="entry name" value="RelE-like"/>
    <property type="match status" value="1"/>
</dbReference>
<dbReference type="PANTHER" id="PTHR33755">
    <property type="entry name" value="TOXIN PARE1-RELATED"/>
    <property type="match status" value="1"/>
</dbReference>
<evidence type="ECO:0000256" key="1">
    <source>
        <dbReference type="ARBA" id="ARBA00006226"/>
    </source>
</evidence>
<protein>
    <recommendedName>
        <fullName evidence="5">Plasmid stabilization protein</fullName>
    </recommendedName>
</protein>
<organism evidence="3 4">
    <name type="scientific">Bradyrhizobium manausense</name>
    <dbReference type="NCBI Taxonomy" id="989370"/>
    <lineage>
        <taxon>Bacteria</taxon>
        <taxon>Pseudomonadati</taxon>
        <taxon>Pseudomonadota</taxon>
        <taxon>Alphaproteobacteria</taxon>
        <taxon>Hyphomicrobiales</taxon>
        <taxon>Nitrobacteraceae</taxon>
        <taxon>Bradyrhizobium</taxon>
    </lineage>
</organism>
<evidence type="ECO:0000313" key="3">
    <source>
        <dbReference type="EMBL" id="KRQ09139.1"/>
    </source>
</evidence>
<dbReference type="EMBL" id="LJYG01000090">
    <property type="protein sequence ID" value="KRQ09139.1"/>
    <property type="molecule type" value="Genomic_DNA"/>
</dbReference>
<keyword evidence="4" id="KW-1185">Reference proteome</keyword>
<name>A0A0R3DGX8_9BRAD</name>
<accession>A0A0R3DGX8</accession>
<dbReference type="InterPro" id="IPR007712">
    <property type="entry name" value="RelE/ParE_toxin"/>
</dbReference>
<dbReference type="AlphaFoldDB" id="A0A0R3DGX8"/>
<dbReference type="Pfam" id="PF05016">
    <property type="entry name" value="ParE_toxin"/>
    <property type="match status" value="1"/>
</dbReference>
<gene>
    <name evidence="3" type="ORF">AOQ71_21145</name>
</gene>
<dbReference type="OrthoDB" id="595470at2"/>
<dbReference type="Proteomes" id="UP000051936">
    <property type="component" value="Unassembled WGS sequence"/>
</dbReference>
<proteinExistence type="inferred from homology"/>
<dbReference type="RefSeq" id="WP_057750371.1">
    <property type="nucleotide sequence ID" value="NZ_LJYG01000090.1"/>
</dbReference>
<dbReference type="STRING" id="989370.AOQ71_21145"/>
<reference evidence="3 4" key="1">
    <citation type="submission" date="2015-09" db="EMBL/GenBank/DDBJ databases">
        <title>Draft Genome Sequence of Bradyrhizobium manausense Strain BR 3351T, a Novel Symbiotic Nitrogen-Fixing Alphaproteobacterium Isolated from Brazilian Amazon Rain Forest.</title>
        <authorList>
            <person name="De Araujo J.L."/>
            <person name="Zilli J.E."/>
        </authorList>
    </citation>
    <scope>NUCLEOTIDE SEQUENCE [LARGE SCALE GENOMIC DNA]</scope>
    <source>
        <strain evidence="3 4">BR3351</strain>
    </source>
</reference>
<dbReference type="InterPro" id="IPR035093">
    <property type="entry name" value="RelE/ParE_toxin_dom_sf"/>
</dbReference>